<dbReference type="GO" id="GO:0006457">
    <property type="term" value="P:protein folding"/>
    <property type="evidence" value="ECO:0007669"/>
    <property type="project" value="InterPro"/>
</dbReference>
<keyword evidence="17" id="KW-1185">Reference proteome</keyword>
<feature type="transmembrane region" description="Helical" evidence="15">
    <location>
        <begin position="139"/>
        <end position="161"/>
    </location>
</feature>
<evidence type="ECO:0000256" key="6">
    <source>
        <dbReference type="ARBA" id="ARBA00022692"/>
    </source>
</evidence>
<keyword evidence="8 14" id="KW-1133">Transmembrane helix</keyword>
<keyword evidence="3 14" id="KW-0813">Transport</keyword>
<evidence type="ECO:0000256" key="9">
    <source>
        <dbReference type="ARBA" id="ARBA00023002"/>
    </source>
</evidence>
<keyword evidence="10 14" id="KW-0472">Membrane</keyword>
<comment type="caution">
    <text evidence="14">Lacks conserved residue(s) required for the propagation of feature annotation.</text>
</comment>
<gene>
    <name evidence="16" type="primary">dsbB1</name>
    <name evidence="14" type="synonym">dsbB</name>
    <name evidence="16" type="ORF">GCM10007966_17380</name>
</gene>
<dbReference type="Gene3D" id="1.20.1550.10">
    <property type="entry name" value="DsbB-like"/>
    <property type="match status" value="1"/>
</dbReference>
<feature type="transmembrane region" description="Helical" evidence="15">
    <location>
        <begin position="67"/>
        <end position="84"/>
    </location>
</feature>
<dbReference type="PANTHER" id="PTHR36570:SF3">
    <property type="entry name" value="DISULFIDE BOND FORMATION PROTEIN B"/>
    <property type="match status" value="1"/>
</dbReference>
<evidence type="ECO:0000256" key="15">
    <source>
        <dbReference type="SAM" id="Phobius"/>
    </source>
</evidence>
<dbReference type="GO" id="GO:0015035">
    <property type="term" value="F:protein-disulfide reductase activity"/>
    <property type="evidence" value="ECO:0007669"/>
    <property type="project" value="UniProtKB-UniRule"/>
</dbReference>
<evidence type="ECO:0000256" key="14">
    <source>
        <dbReference type="HAMAP-Rule" id="MF_00286"/>
    </source>
</evidence>
<comment type="subcellular location">
    <subcellularLocation>
        <location evidence="1">Cell inner membrane</location>
        <topology evidence="1">Multi-pass membrane protein</topology>
    </subcellularLocation>
    <subcellularLocation>
        <location evidence="14">Cell membrane</location>
        <topology evidence="14">Multi-pass membrane protein</topology>
    </subcellularLocation>
</comment>
<evidence type="ECO:0000256" key="3">
    <source>
        <dbReference type="ARBA" id="ARBA00022448"/>
    </source>
</evidence>
<evidence type="ECO:0000256" key="7">
    <source>
        <dbReference type="ARBA" id="ARBA00022982"/>
    </source>
</evidence>
<dbReference type="InterPro" id="IPR022920">
    <property type="entry name" value="Disulphide_bond_form_DsbB"/>
</dbReference>
<evidence type="ECO:0000256" key="2">
    <source>
        <dbReference type="ARBA" id="ARBA00008823"/>
    </source>
</evidence>
<dbReference type="EMBL" id="BMOB01000007">
    <property type="protein sequence ID" value="GGI89144.1"/>
    <property type="molecule type" value="Genomic_DNA"/>
</dbReference>
<dbReference type="Pfam" id="PF02600">
    <property type="entry name" value="DsbB"/>
    <property type="match status" value="1"/>
</dbReference>
<feature type="disulfide bond" description="Redox-active" evidence="14">
    <location>
        <begin position="36"/>
        <end position="39"/>
    </location>
</feature>
<dbReference type="OrthoDB" id="3711263at2"/>
<evidence type="ECO:0000313" key="17">
    <source>
        <dbReference type="Proteomes" id="UP000630149"/>
    </source>
</evidence>
<evidence type="ECO:0000256" key="5">
    <source>
        <dbReference type="ARBA" id="ARBA00022519"/>
    </source>
</evidence>
<keyword evidence="11 14" id="KW-1015">Disulfide bond</keyword>
<feature type="topological domain" description="Cytoplasmic" evidence="14">
    <location>
        <begin position="161"/>
        <end position="171"/>
    </location>
</feature>
<evidence type="ECO:0000256" key="8">
    <source>
        <dbReference type="ARBA" id="ARBA00022989"/>
    </source>
</evidence>
<evidence type="ECO:0000256" key="11">
    <source>
        <dbReference type="ARBA" id="ARBA00023157"/>
    </source>
</evidence>
<dbReference type="GO" id="GO:0005886">
    <property type="term" value="C:plasma membrane"/>
    <property type="evidence" value="ECO:0007669"/>
    <property type="project" value="UniProtKB-SubCell"/>
</dbReference>
<keyword evidence="6 14" id="KW-0812">Transmembrane</keyword>
<comment type="caution">
    <text evidence="16">The sequence shown here is derived from an EMBL/GenBank/DDBJ whole genome shotgun (WGS) entry which is preliminary data.</text>
</comment>
<accession>A0A917JYL5</accession>
<keyword evidence="7 14" id="KW-0249">Electron transport</keyword>
<keyword evidence="4 14" id="KW-1003">Cell membrane</keyword>
<evidence type="ECO:0000313" key="16">
    <source>
        <dbReference type="EMBL" id="GGI89144.1"/>
    </source>
</evidence>
<evidence type="ECO:0000256" key="4">
    <source>
        <dbReference type="ARBA" id="ARBA00022475"/>
    </source>
</evidence>
<dbReference type="InterPro" id="IPR003752">
    <property type="entry name" value="DiS_bond_form_DsbB/BdbC"/>
</dbReference>
<dbReference type="GO" id="GO:0009055">
    <property type="term" value="F:electron transfer activity"/>
    <property type="evidence" value="ECO:0007669"/>
    <property type="project" value="UniProtKB-UniRule"/>
</dbReference>
<feature type="topological domain" description="Periplasmic" evidence="14">
    <location>
        <begin position="27"/>
        <end position="44"/>
    </location>
</feature>
<sequence>MTKRIYRVSQSFLFFLTFFIVFMSFYFQYVLGMIPCPLCIMQRICAMILGLFCLMGMSLSTLKRARLVAVFQMIFSLAGTYFAGRQVWLQSLPPDKAPACMPGLDVMLEYFPWQDIAHAFIWGAGDCAEQHWHWFGFSMAMWSLFYFIFMFLASAIIFFILKQTLSRVIRT</sequence>
<feature type="transmembrane region" description="Helical" evidence="15">
    <location>
        <begin position="12"/>
        <end position="34"/>
    </location>
</feature>
<name>A0A917JYL5_9GAMM</name>
<evidence type="ECO:0000256" key="1">
    <source>
        <dbReference type="ARBA" id="ARBA00004429"/>
    </source>
</evidence>
<feature type="transmembrane region" description="Helical" evidence="15">
    <location>
        <begin position="40"/>
        <end position="60"/>
    </location>
</feature>
<reference evidence="16" key="2">
    <citation type="submission" date="2020-09" db="EMBL/GenBank/DDBJ databases">
        <authorList>
            <person name="Sun Q."/>
            <person name="Ohkuma M."/>
        </authorList>
    </citation>
    <scope>NUCLEOTIDE SEQUENCE</scope>
    <source>
        <strain evidence="16">JCM 13919</strain>
    </source>
</reference>
<dbReference type="AlphaFoldDB" id="A0A917JYL5"/>
<keyword evidence="12 14" id="KW-0143">Chaperone</keyword>
<comment type="function">
    <text evidence="14">Required for disulfide bond formation in some periplasmic proteins. Acts by oxidizing the DsbA protein.</text>
</comment>
<reference evidence="16" key="1">
    <citation type="journal article" date="2014" name="Int. J. Syst. Evol. Microbiol.">
        <title>Complete genome sequence of Corynebacterium casei LMG S-19264T (=DSM 44701T), isolated from a smear-ripened cheese.</title>
        <authorList>
            <consortium name="US DOE Joint Genome Institute (JGI-PGF)"/>
            <person name="Walter F."/>
            <person name="Albersmeier A."/>
            <person name="Kalinowski J."/>
            <person name="Ruckert C."/>
        </authorList>
    </citation>
    <scope>NUCLEOTIDE SEQUENCE</scope>
    <source>
        <strain evidence="16">JCM 13919</strain>
    </source>
</reference>
<comment type="similarity">
    <text evidence="2 14">Belongs to the DsbB family.</text>
</comment>
<protein>
    <recommendedName>
        <fullName evidence="14">Disulfide bond formation protein B</fullName>
    </recommendedName>
    <alternativeName>
        <fullName evidence="14">Disulfide oxidoreductase</fullName>
    </alternativeName>
</protein>
<organism evidence="16 17">
    <name type="scientific">Legionella impletisoli</name>
    <dbReference type="NCBI Taxonomy" id="343510"/>
    <lineage>
        <taxon>Bacteria</taxon>
        <taxon>Pseudomonadati</taxon>
        <taxon>Pseudomonadota</taxon>
        <taxon>Gammaproteobacteria</taxon>
        <taxon>Legionellales</taxon>
        <taxon>Legionellaceae</taxon>
        <taxon>Legionella</taxon>
    </lineage>
</organism>
<evidence type="ECO:0000256" key="10">
    <source>
        <dbReference type="ARBA" id="ARBA00023136"/>
    </source>
</evidence>
<dbReference type="Proteomes" id="UP000630149">
    <property type="component" value="Unassembled WGS sequence"/>
</dbReference>
<dbReference type="SUPFAM" id="SSF158442">
    <property type="entry name" value="DsbB-like"/>
    <property type="match status" value="1"/>
</dbReference>
<keyword evidence="13 14" id="KW-0676">Redox-active center</keyword>
<dbReference type="RefSeq" id="WP_131776292.1">
    <property type="nucleotide sequence ID" value="NZ_BMOB01000007.1"/>
</dbReference>
<evidence type="ECO:0000256" key="12">
    <source>
        <dbReference type="ARBA" id="ARBA00023186"/>
    </source>
</evidence>
<dbReference type="PANTHER" id="PTHR36570">
    <property type="entry name" value="DISULFIDE BOND FORMATION PROTEIN B"/>
    <property type="match status" value="1"/>
</dbReference>
<dbReference type="InterPro" id="IPR023380">
    <property type="entry name" value="DsbB-like_sf"/>
</dbReference>
<dbReference type="HAMAP" id="MF_00286">
    <property type="entry name" value="DsbB"/>
    <property type="match status" value="1"/>
</dbReference>
<keyword evidence="9 14" id="KW-0560">Oxidoreductase</keyword>
<evidence type="ECO:0000256" key="13">
    <source>
        <dbReference type="ARBA" id="ARBA00023284"/>
    </source>
</evidence>
<feature type="topological domain" description="Cytoplasmic" evidence="14">
    <location>
        <begin position="1"/>
        <end position="9"/>
    </location>
</feature>
<dbReference type="InterPro" id="IPR050183">
    <property type="entry name" value="DsbB"/>
</dbReference>
<proteinExistence type="inferred from homology"/>
<keyword evidence="5" id="KW-0997">Cell inner membrane</keyword>